<keyword evidence="2" id="KW-1185">Reference proteome</keyword>
<dbReference type="SUPFAM" id="SSF52540">
    <property type="entry name" value="P-loop containing nucleoside triphosphate hydrolases"/>
    <property type="match status" value="1"/>
</dbReference>
<organism evidence="1 2">
    <name type="scientific">Tolypothrix tenuis PCC 7101</name>
    <dbReference type="NCBI Taxonomy" id="231146"/>
    <lineage>
        <taxon>Bacteria</taxon>
        <taxon>Bacillati</taxon>
        <taxon>Cyanobacteriota</taxon>
        <taxon>Cyanophyceae</taxon>
        <taxon>Nostocales</taxon>
        <taxon>Tolypothrichaceae</taxon>
        <taxon>Tolypothrix</taxon>
    </lineage>
</organism>
<dbReference type="RefSeq" id="WP_096574611.1">
    <property type="nucleotide sequence ID" value="NZ_CAWNJS010000001.1"/>
</dbReference>
<dbReference type="AlphaFoldDB" id="A0A1Z4MVS2"/>
<dbReference type="InterPro" id="IPR036388">
    <property type="entry name" value="WH-like_DNA-bd_sf"/>
</dbReference>
<proteinExistence type="predicted"/>
<dbReference type="EMBL" id="AP018248">
    <property type="protein sequence ID" value="BAY97579.1"/>
    <property type="molecule type" value="Genomic_DNA"/>
</dbReference>
<reference evidence="1 2" key="1">
    <citation type="submission" date="2017-06" db="EMBL/GenBank/DDBJ databases">
        <title>Genome sequencing of cyanobaciteial culture collection at National Institute for Environmental Studies (NIES).</title>
        <authorList>
            <person name="Hirose Y."/>
            <person name="Shimura Y."/>
            <person name="Fujisawa T."/>
            <person name="Nakamura Y."/>
            <person name="Kawachi M."/>
        </authorList>
    </citation>
    <scope>NUCLEOTIDE SEQUENCE [LARGE SCALE GENOMIC DNA]</scope>
    <source>
        <strain evidence="1 2">NIES-37</strain>
    </source>
</reference>
<keyword evidence="1" id="KW-0675">Receptor</keyword>
<dbReference type="Pfam" id="PF14516">
    <property type="entry name" value="AAA_35"/>
    <property type="match status" value="1"/>
</dbReference>
<dbReference type="KEGG" id="ttq:NIES37_15210"/>
<dbReference type="InterPro" id="IPR027417">
    <property type="entry name" value="P-loop_NTPase"/>
</dbReference>
<name>A0A1Z4MVS2_9CYAN</name>
<accession>A0A1Z4MVS2</accession>
<sequence length="431" mass="49850">MPTIMDHKDLDEKFKQLNRSPKRKEILLKLLSGETDEAIALALKIETGTVRRQISLICQLFGLKEEESYERRSRRSELISLFAKYKPELVRNKISTNFTPQVPFNSEQYIDLPQVESICHREILQPSALIRIKSPGLTGKTHLLKNILQYAQSQGYSAININFLEADQEVLSNIEALNYWFCNTIGYALFGATKMDIYWDKTLSSNMRCSVYFQDYILANLKTPLVLGLDNVDHIFPYTSLASDFFGLLRAWHEKGRNGNQWRNLRIILAYSTDVYIPLNINQSPFNVGQIIELPEFTKGQVQELAVRYGLNWHDKQVEKLMALVGGHPYLVQKALLHIKNQPHIKLEEVLNTAATPSGLYADHLWEIWVKLKQEPHLITAMKNLVQANQPILLNPEQVRQLNRMGLVRLSGNNVEPRCQLYRLYFRVWLN</sequence>
<gene>
    <name evidence="1" type="ORF">NIES37_15210</name>
</gene>
<dbReference type="Proteomes" id="UP000218785">
    <property type="component" value="Chromosome"/>
</dbReference>
<protein>
    <submittedName>
        <fullName evidence="1">Toll-interleukin receptor</fullName>
    </submittedName>
</protein>
<dbReference type="Gene3D" id="1.10.10.10">
    <property type="entry name" value="Winged helix-like DNA-binding domain superfamily/Winged helix DNA-binding domain"/>
    <property type="match status" value="1"/>
</dbReference>
<evidence type="ECO:0000313" key="2">
    <source>
        <dbReference type="Proteomes" id="UP000218785"/>
    </source>
</evidence>
<evidence type="ECO:0000313" key="1">
    <source>
        <dbReference type="EMBL" id="BAY97579.1"/>
    </source>
</evidence>